<dbReference type="EMBL" id="VFLP01000054">
    <property type="protein sequence ID" value="TRX90591.1"/>
    <property type="molecule type" value="Genomic_DNA"/>
</dbReference>
<dbReference type="OrthoDB" id="2157530at2759"/>
<proteinExistence type="predicted"/>
<reference evidence="2" key="1">
    <citation type="submission" date="2019-06" db="EMBL/GenBank/DDBJ databases">
        <title>Draft genome sequence of the griseofulvin-producing fungus Xylaria cubensis strain G536.</title>
        <authorList>
            <person name="Mead M.E."/>
            <person name="Raja H.A."/>
            <person name="Steenwyk J.L."/>
            <person name="Knowles S.L."/>
            <person name="Oberlies N.H."/>
            <person name="Rokas A."/>
        </authorList>
    </citation>
    <scope>NUCLEOTIDE SEQUENCE [LARGE SCALE GENOMIC DNA]</scope>
    <source>
        <strain evidence="2">G536</strain>
    </source>
</reference>
<protein>
    <submittedName>
        <fullName evidence="1">Uncharacterized protein</fullName>
    </submittedName>
</protein>
<name>A0A553HRN0_9PEZI</name>
<gene>
    <name evidence="1" type="ORF">FHL15_008564</name>
</gene>
<accession>A0A553HRN0</accession>
<dbReference type="Proteomes" id="UP000319160">
    <property type="component" value="Unassembled WGS sequence"/>
</dbReference>
<evidence type="ECO:0000313" key="1">
    <source>
        <dbReference type="EMBL" id="TRX90591.1"/>
    </source>
</evidence>
<organism evidence="1 2">
    <name type="scientific">Xylaria flabelliformis</name>
    <dbReference type="NCBI Taxonomy" id="2512241"/>
    <lineage>
        <taxon>Eukaryota</taxon>
        <taxon>Fungi</taxon>
        <taxon>Dikarya</taxon>
        <taxon>Ascomycota</taxon>
        <taxon>Pezizomycotina</taxon>
        <taxon>Sordariomycetes</taxon>
        <taxon>Xylariomycetidae</taxon>
        <taxon>Xylariales</taxon>
        <taxon>Xylariaceae</taxon>
        <taxon>Xylaria</taxon>
    </lineage>
</organism>
<dbReference type="AlphaFoldDB" id="A0A553HRN0"/>
<evidence type="ECO:0000313" key="2">
    <source>
        <dbReference type="Proteomes" id="UP000319160"/>
    </source>
</evidence>
<comment type="caution">
    <text evidence="1">The sequence shown here is derived from an EMBL/GenBank/DDBJ whole genome shotgun (WGS) entry which is preliminary data.</text>
</comment>
<sequence length="136" mass="15082">MSLHIEAVIMDTVEDIVAPAWILPKTSCEIARGDKILTPSITENVHDAIMRTSMDSDSIIKAESPDFEKLRVGTGQLSQTLRARLRLAGLEEYMPLILGRRLYVTEQVRFAIVPPATQSGDRICAFSGTPDPFVLR</sequence>
<keyword evidence="2" id="KW-1185">Reference proteome</keyword>